<evidence type="ECO:0000256" key="4">
    <source>
        <dbReference type="ARBA" id="ARBA00023224"/>
    </source>
</evidence>
<name>A0ABT9CL10_9BACL</name>
<dbReference type="InterPro" id="IPR004090">
    <property type="entry name" value="Chemotax_Me-accpt_rcpt"/>
</dbReference>
<keyword evidence="8" id="KW-0812">Transmembrane</keyword>
<dbReference type="PROSITE" id="PS50111">
    <property type="entry name" value="CHEMOTAXIS_TRANSDUC_2"/>
    <property type="match status" value="1"/>
</dbReference>
<dbReference type="Gene3D" id="1.10.287.950">
    <property type="entry name" value="Methyl-accepting chemotaxis protein"/>
    <property type="match status" value="1"/>
</dbReference>
<keyword evidence="8" id="KW-1133">Transmembrane helix</keyword>
<evidence type="ECO:0000256" key="5">
    <source>
        <dbReference type="ARBA" id="ARBA00029447"/>
    </source>
</evidence>
<protein>
    <submittedName>
        <fullName evidence="11">HAMP domain-containing methyl-accepting chemotaxis protein</fullName>
    </submittedName>
</protein>
<comment type="similarity">
    <text evidence="5">Belongs to the methyl-accepting chemotaxis (MCP) protein family.</text>
</comment>
<evidence type="ECO:0000256" key="8">
    <source>
        <dbReference type="SAM" id="Phobius"/>
    </source>
</evidence>
<dbReference type="SUPFAM" id="SSF58104">
    <property type="entry name" value="Methyl-accepting chemotaxis protein (MCP) signaling domain"/>
    <property type="match status" value="1"/>
</dbReference>
<keyword evidence="7" id="KW-0175">Coiled coil</keyword>
<dbReference type="InterPro" id="IPR003660">
    <property type="entry name" value="HAMP_dom"/>
</dbReference>
<dbReference type="InterPro" id="IPR004089">
    <property type="entry name" value="MCPsignal_dom"/>
</dbReference>
<feature type="transmembrane region" description="Helical" evidence="8">
    <location>
        <begin position="166"/>
        <end position="189"/>
    </location>
</feature>
<evidence type="ECO:0000256" key="6">
    <source>
        <dbReference type="PROSITE-ProRule" id="PRU00284"/>
    </source>
</evidence>
<accession>A0ABT9CL10</accession>
<dbReference type="Pfam" id="PF00672">
    <property type="entry name" value="HAMP"/>
    <property type="match status" value="1"/>
</dbReference>
<dbReference type="Pfam" id="PF00015">
    <property type="entry name" value="MCPsignal"/>
    <property type="match status" value="1"/>
</dbReference>
<dbReference type="SMART" id="SM00283">
    <property type="entry name" value="MA"/>
    <property type="match status" value="1"/>
</dbReference>
<dbReference type="CDD" id="cd11386">
    <property type="entry name" value="MCP_signal"/>
    <property type="match status" value="1"/>
</dbReference>
<organism evidence="11 12">
    <name type="scientific">Paenibacillus lacisoli</name>
    <dbReference type="NCBI Taxonomy" id="3064525"/>
    <lineage>
        <taxon>Bacteria</taxon>
        <taxon>Bacillati</taxon>
        <taxon>Bacillota</taxon>
        <taxon>Bacilli</taxon>
        <taxon>Bacillales</taxon>
        <taxon>Paenibacillaceae</taxon>
        <taxon>Paenibacillus</taxon>
    </lineage>
</organism>
<evidence type="ECO:0000256" key="7">
    <source>
        <dbReference type="SAM" id="Coils"/>
    </source>
</evidence>
<comment type="caution">
    <text evidence="11">The sequence shown here is derived from an EMBL/GenBank/DDBJ whole genome shotgun (WGS) entry which is preliminary data.</text>
</comment>
<keyword evidence="12" id="KW-1185">Reference proteome</keyword>
<dbReference type="PRINTS" id="PR00260">
    <property type="entry name" value="CHEMTRNSDUCR"/>
</dbReference>
<dbReference type="PANTHER" id="PTHR32089:SF112">
    <property type="entry name" value="LYSOZYME-LIKE PROTEIN-RELATED"/>
    <property type="match status" value="1"/>
</dbReference>
<feature type="domain" description="Methyl-accepting transducer" evidence="9">
    <location>
        <begin position="261"/>
        <end position="497"/>
    </location>
</feature>
<keyword evidence="4 6" id="KW-0807">Transducer</keyword>
<dbReference type="EMBL" id="JAUQTB010000019">
    <property type="protein sequence ID" value="MDO7908607.1"/>
    <property type="molecule type" value="Genomic_DNA"/>
</dbReference>
<proteinExistence type="inferred from homology"/>
<feature type="domain" description="HAMP" evidence="10">
    <location>
        <begin position="190"/>
        <end position="242"/>
    </location>
</feature>
<dbReference type="Gene3D" id="6.10.340.10">
    <property type="match status" value="1"/>
</dbReference>
<sequence>MLLLSLLLSSILFSISFYLISTDIIKSNVLPQLDKTLSASAQDVFRDMNTSRAIQSKDSEGARTSFQYFLRDKIKKNNVETAYLLEYDNDKATVVVKAEGSSVKEGDSLEIQPAMKEAFANKTSVSGVYSDQYGVHKTEYFSIPGSKLLLAVSMDVSFIQEKISQITWICIGITVLVLVLSWVVSIWLVRRLTKPIDQLLEHSRQVSRGDLTQELQINGRDEIAQLAVSFQLMTENLKTMIGQVLASSSEVVQGSDDLRQRVEAMNGMVARSVDLTDSIEQGSTAIATSAAENSRAMEEITQGIQHIATSASEVTEMIGTAADQAVNGNKLAQDAMQQMNYVGQTAEESLSYIRTMNERSQAIEQVLSSIFEITKQTNLLSLNASIEAARAGEHGRGFAVVAGEVRKLAEQSKTAAEEIATYLHIIQEDSKRSVDAMSRVNQEIQSGTEKVQQAGGAFDHLVEVIQSVNHTIQAVSAATEEASAGSEEVSASVEETAQITSKAQQTIGHIVQISEDQLNDMKEHAQTVNHLNQQAALLQEAVSKFKIE</sequence>
<keyword evidence="3 8" id="KW-0472">Membrane</keyword>
<evidence type="ECO:0000256" key="3">
    <source>
        <dbReference type="ARBA" id="ARBA00023136"/>
    </source>
</evidence>
<evidence type="ECO:0000256" key="1">
    <source>
        <dbReference type="ARBA" id="ARBA00004236"/>
    </source>
</evidence>
<feature type="coiled-coil region" evidence="7">
    <location>
        <begin position="521"/>
        <end position="548"/>
    </location>
</feature>
<dbReference type="SMART" id="SM00304">
    <property type="entry name" value="HAMP"/>
    <property type="match status" value="1"/>
</dbReference>
<dbReference type="PROSITE" id="PS50885">
    <property type="entry name" value="HAMP"/>
    <property type="match status" value="1"/>
</dbReference>
<dbReference type="CDD" id="cd06225">
    <property type="entry name" value="HAMP"/>
    <property type="match status" value="1"/>
</dbReference>
<gene>
    <name evidence="11" type="ORF">Q5741_19655</name>
</gene>
<evidence type="ECO:0000259" key="9">
    <source>
        <dbReference type="PROSITE" id="PS50111"/>
    </source>
</evidence>
<dbReference type="Proteomes" id="UP001240171">
    <property type="component" value="Unassembled WGS sequence"/>
</dbReference>
<comment type="subcellular location">
    <subcellularLocation>
        <location evidence="1">Cell membrane</location>
    </subcellularLocation>
</comment>
<evidence type="ECO:0000313" key="11">
    <source>
        <dbReference type="EMBL" id="MDO7908607.1"/>
    </source>
</evidence>
<keyword evidence="2" id="KW-1003">Cell membrane</keyword>
<dbReference type="PANTHER" id="PTHR32089">
    <property type="entry name" value="METHYL-ACCEPTING CHEMOTAXIS PROTEIN MCPB"/>
    <property type="match status" value="1"/>
</dbReference>
<evidence type="ECO:0000313" key="12">
    <source>
        <dbReference type="Proteomes" id="UP001240171"/>
    </source>
</evidence>
<reference evidence="11 12" key="1">
    <citation type="submission" date="2023-07" db="EMBL/GenBank/DDBJ databases">
        <title>Paenibacillus sp. JX-17 nov. isolated from soil.</title>
        <authorList>
            <person name="Wan Y."/>
            <person name="Liu B."/>
        </authorList>
    </citation>
    <scope>NUCLEOTIDE SEQUENCE [LARGE SCALE GENOMIC DNA]</scope>
    <source>
        <strain evidence="11 12">JX-17</strain>
    </source>
</reference>
<evidence type="ECO:0000256" key="2">
    <source>
        <dbReference type="ARBA" id="ARBA00022475"/>
    </source>
</evidence>
<evidence type="ECO:0000259" key="10">
    <source>
        <dbReference type="PROSITE" id="PS50885"/>
    </source>
</evidence>